<evidence type="ECO:0000313" key="2">
    <source>
        <dbReference type="EMBL" id="TDS66196.1"/>
    </source>
</evidence>
<evidence type="ECO:0000313" key="3">
    <source>
        <dbReference type="Proteomes" id="UP000295215"/>
    </source>
</evidence>
<evidence type="ECO:0008006" key="4">
    <source>
        <dbReference type="Google" id="ProtNLM"/>
    </source>
</evidence>
<feature type="transmembrane region" description="Helical" evidence="1">
    <location>
        <begin position="32"/>
        <end position="48"/>
    </location>
</feature>
<accession>A0A4R7FEM7</accession>
<keyword evidence="1" id="KW-1133">Transmembrane helix</keyword>
<dbReference type="AlphaFoldDB" id="A0A4R7FEM7"/>
<proteinExistence type="predicted"/>
<dbReference type="EMBL" id="SOAG01000001">
    <property type="protein sequence ID" value="TDS66196.1"/>
    <property type="molecule type" value="Genomic_DNA"/>
</dbReference>
<keyword evidence="3" id="KW-1185">Reference proteome</keyword>
<name>A0A4R7FEM7_9FLAO</name>
<keyword evidence="1" id="KW-0472">Membrane</keyword>
<feature type="transmembrane region" description="Helical" evidence="1">
    <location>
        <begin position="6"/>
        <end position="25"/>
    </location>
</feature>
<dbReference type="OrthoDB" id="1049592at2"/>
<evidence type="ECO:0000256" key="1">
    <source>
        <dbReference type="SAM" id="Phobius"/>
    </source>
</evidence>
<gene>
    <name evidence="2" type="ORF">C8P70_10192</name>
</gene>
<dbReference type="RefSeq" id="WP_133711382.1">
    <property type="nucleotide sequence ID" value="NZ_SOAG01000001.1"/>
</dbReference>
<dbReference type="Proteomes" id="UP000295215">
    <property type="component" value="Unassembled WGS sequence"/>
</dbReference>
<reference evidence="2 3" key="1">
    <citation type="submission" date="2019-03" db="EMBL/GenBank/DDBJ databases">
        <title>Genomic Encyclopedia of Archaeal and Bacterial Type Strains, Phase II (KMG-II): from individual species to whole genera.</title>
        <authorList>
            <person name="Goeker M."/>
        </authorList>
    </citation>
    <scope>NUCLEOTIDE SEQUENCE [LARGE SCALE GENOMIC DNA]</scope>
    <source>
        <strain evidence="2 3">DSM 28213</strain>
    </source>
</reference>
<keyword evidence="1" id="KW-0812">Transmembrane</keyword>
<comment type="caution">
    <text evidence="2">The sequence shown here is derived from an EMBL/GenBank/DDBJ whole genome shotgun (WGS) entry which is preliminary data.</text>
</comment>
<sequence length="68" mass="7846">MYNYLKHFPLMGYIKLAFGILFIVMGIKESQVYIVIMGGLLMLLTFLNKGTCAENNCSVPNRSQKRRR</sequence>
<protein>
    <recommendedName>
        <fullName evidence="4">DoxX-like protein</fullName>
    </recommendedName>
</protein>
<organism evidence="2 3">
    <name type="scientific">Myroides indicus</name>
    <dbReference type="NCBI Taxonomy" id="1323422"/>
    <lineage>
        <taxon>Bacteria</taxon>
        <taxon>Pseudomonadati</taxon>
        <taxon>Bacteroidota</taxon>
        <taxon>Flavobacteriia</taxon>
        <taxon>Flavobacteriales</taxon>
        <taxon>Flavobacteriaceae</taxon>
        <taxon>Myroides</taxon>
    </lineage>
</organism>